<evidence type="ECO:0000313" key="3">
    <source>
        <dbReference type="EMBL" id="KAG8231527.1"/>
    </source>
</evidence>
<sequence length="444" mass="48430">MSSSNNHWGGEWSSGNTSSQSRSQGNHSGQREMGSGNRSEGRLGTRTGSISSNQSQQQKPPRFQNQQRSQQQNYQQHHGYQQHQNYQQQQNQGGNVNSNHNYQTWPGEQGSVGGGVHGFVTGTYHISDQNYGSQNSNSQYHQPLQEMQNRSSENNIGRIGGRPMDRDRWKDGKSVLNDVGDRGVGRSGRAPVCNSQAQQPAPFTSGISHFFNTSSGPPDGFRSSAPRSGDMKVPGDPSSVTLGMPGGMYRPLPSAGFGNMASTASHTNEDPFGPNSKVWRWKMGDKCMAKYWEDNTYYNAEVTGVSDRTVVVRFTEYGNYEEVLQEDCIPFSEGDFGPAIQSSSAFINSVGDLPPSSFTPNHYSGMLDFQKRESLGGGLDIGGESSLRQSKVWGDCREGDSRGIVDGLGAGNVVVGNRDAVGNGRRGVGRLPPRQMYVPPAQRK</sequence>
<feature type="compositionally biased region" description="Basic and acidic residues" evidence="1">
    <location>
        <begin position="163"/>
        <end position="184"/>
    </location>
</feature>
<name>A0A8K0KAQ8_LADFU</name>
<keyword evidence="4" id="KW-1185">Reference proteome</keyword>
<feature type="region of interest" description="Disordered" evidence="1">
    <location>
        <begin position="1"/>
        <end position="236"/>
    </location>
</feature>
<reference evidence="3" key="2">
    <citation type="submission" date="2017-10" db="EMBL/GenBank/DDBJ databases">
        <title>Ladona fulva Genome sequencing and assembly.</title>
        <authorList>
            <person name="Murali S."/>
            <person name="Richards S."/>
            <person name="Bandaranaike D."/>
            <person name="Bellair M."/>
            <person name="Blankenburg K."/>
            <person name="Chao H."/>
            <person name="Dinh H."/>
            <person name="Doddapaneni H."/>
            <person name="Dugan-Rocha S."/>
            <person name="Elkadiri S."/>
            <person name="Gnanaolivu R."/>
            <person name="Hernandez B."/>
            <person name="Skinner E."/>
            <person name="Javaid M."/>
            <person name="Lee S."/>
            <person name="Li M."/>
            <person name="Ming W."/>
            <person name="Munidasa M."/>
            <person name="Muniz J."/>
            <person name="Nguyen L."/>
            <person name="Hughes D."/>
            <person name="Osuji N."/>
            <person name="Pu L.-L."/>
            <person name="Puazo M."/>
            <person name="Qu C."/>
            <person name="Quiroz J."/>
            <person name="Raj R."/>
            <person name="Weissenberger G."/>
            <person name="Xin Y."/>
            <person name="Zou X."/>
            <person name="Han Y."/>
            <person name="Worley K."/>
            <person name="Muzny D."/>
            <person name="Gibbs R."/>
        </authorList>
    </citation>
    <scope>NUCLEOTIDE SEQUENCE</scope>
    <source>
        <strain evidence="3">Sampled in the wild</strain>
    </source>
</reference>
<protein>
    <recommendedName>
        <fullName evidence="2">Tudor domain-containing protein</fullName>
    </recommendedName>
</protein>
<reference evidence="3" key="1">
    <citation type="submission" date="2013-04" db="EMBL/GenBank/DDBJ databases">
        <authorList>
            <person name="Qu J."/>
            <person name="Murali S.C."/>
            <person name="Bandaranaike D."/>
            <person name="Bellair M."/>
            <person name="Blankenburg K."/>
            <person name="Chao H."/>
            <person name="Dinh H."/>
            <person name="Doddapaneni H."/>
            <person name="Downs B."/>
            <person name="Dugan-Rocha S."/>
            <person name="Elkadiri S."/>
            <person name="Gnanaolivu R.D."/>
            <person name="Hernandez B."/>
            <person name="Javaid M."/>
            <person name="Jayaseelan J.C."/>
            <person name="Lee S."/>
            <person name="Li M."/>
            <person name="Ming W."/>
            <person name="Munidasa M."/>
            <person name="Muniz J."/>
            <person name="Nguyen L."/>
            <person name="Ongeri F."/>
            <person name="Osuji N."/>
            <person name="Pu L.-L."/>
            <person name="Puazo M."/>
            <person name="Qu C."/>
            <person name="Quiroz J."/>
            <person name="Raj R."/>
            <person name="Weissenberger G."/>
            <person name="Xin Y."/>
            <person name="Zou X."/>
            <person name="Han Y."/>
            <person name="Richards S."/>
            <person name="Worley K."/>
            <person name="Muzny D."/>
            <person name="Gibbs R."/>
        </authorList>
    </citation>
    <scope>NUCLEOTIDE SEQUENCE</scope>
    <source>
        <strain evidence="3">Sampled in the wild</strain>
    </source>
</reference>
<dbReference type="EMBL" id="KZ308558">
    <property type="protein sequence ID" value="KAG8231527.1"/>
    <property type="molecule type" value="Genomic_DNA"/>
</dbReference>
<gene>
    <name evidence="3" type="ORF">J437_LFUL008068</name>
</gene>
<proteinExistence type="predicted"/>
<organism evidence="3 4">
    <name type="scientific">Ladona fulva</name>
    <name type="common">Scarce chaser dragonfly</name>
    <name type="synonym">Libellula fulva</name>
    <dbReference type="NCBI Taxonomy" id="123851"/>
    <lineage>
        <taxon>Eukaryota</taxon>
        <taxon>Metazoa</taxon>
        <taxon>Ecdysozoa</taxon>
        <taxon>Arthropoda</taxon>
        <taxon>Hexapoda</taxon>
        <taxon>Insecta</taxon>
        <taxon>Pterygota</taxon>
        <taxon>Palaeoptera</taxon>
        <taxon>Odonata</taxon>
        <taxon>Epiprocta</taxon>
        <taxon>Anisoptera</taxon>
        <taxon>Libelluloidea</taxon>
        <taxon>Libellulidae</taxon>
        <taxon>Ladona</taxon>
    </lineage>
</organism>
<dbReference type="SMART" id="SM00333">
    <property type="entry name" value="TUDOR"/>
    <property type="match status" value="1"/>
</dbReference>
<feature type="compositionally biased region" description="Polar residues" evidence="1">
    <location>
        <begin position="193"/>
        <end position="216"/>
    </location>
</feature>
<feature type="compositionally biased region" description="Low complexity" evidence="1">
    <location>
        <begin position="53"/>
        <end position="102"/>
    </location>
</feature>
<dbReference type="SUPFAM" id="SSF63748">
    <property type="entry name" value="Tudor/PWWP/MBT"/>
    <property type="match status" value="1"/>
</dbReference>
<feature type="region of interest" description="Disordered" evidence="1">
    <location>
        <begin position="421"/>
        <end position="444"/>
    </location>
</feature>
<dbReference type="InterPro" id="IPR002999">
    <property type="entry name" value="Tudor"/>
</dbReference>
<dbReference type="AlphaFoldDB" id="A0A8K0KAQ8"/>
<accession>A0A8K0KAQ8</accession>
<evidence type="ECO:0000313" key="4">
    <source>
        <dbReference type="Proteomes" id="UP000792457"/>
    </source>
</evidence>
<dbReference type="Gene3D" id="2.30.30.140">
    <property type="match status" value="1"/>
</dbReference>
<comment type="caution">
    <text evidence="3">The sequence shown here is derived from an EMBL/GenBank/DDBJ whole genome shotgun (WGS) entry which is preliminary data.</text>
</comment>
<dbReference type="OrthoDB" id="434939at2759"/>
<dbReference type="Proteomes" id="UP000792457">
    <property type="component" value="Unassembled WGS sequence"/>
</dbReference>
<dbReference type="PROSITE" id="PS50304">
    <property type="entry name" value="TUDOR"/>
    <property type="match status" value="1"/>
</dbReference>
<evidence type="ECO:0000259" key="2">
    <source>
        <dbReference type="PROSITE" id="PS50304"/>
    </source>
</evidence>
<feature type="compositionally biased region" description="Low complexity" evidence="1">
    <location>
        <begin position="13"/>
        <end position="26"/>
    </location>
</feature>
<feature type="compositionally biased region" description="Polar residues" evidence="1">
    <location>
        <begin position="124"/>
        <end position="155"/>
    </location>
</feature>
<feature type="domain" description="Tudor" evidence="2">
    <location>
        <begin position="280"/>
        <end position="338"/>
    </location>
</feature>
<evidence type="ECO:0000256" key="1">
    <source>
        <dbReference type="SAM" id="MobiDB-lite"/>
    </source>
</evidence>